<accession>A0A918ING1</accession>
<reference evidence="5" key="1">
    <citation type="journal article" date="2014" name="Int. J. Syst. Evol. Microbiol.">
        <title>Complete genome sequence of Corynebacterium casei LMG S-19264T (=DSM 44701T), isolated from a smear-ripened cheese.</title>
        <authorList>
            <consortium name="US DOE Joint Genome Institute (JGI-PGF)"/>
            <person name="Walter F."/>
            <person name="Albersmeier A."/>
            <person name="Kalinowski J."/>
            <person name="Ruckert C."/>
        </authorList>
    </citation>
    <scope>NUCLEOTIDE SEQUENCE</scope>
    <source>
        <strain evidence="5">KCTC 23714</strain>
    </source>
</reference>
<dbReference type="AlphaFoldDB" id="A0A918ING1"/>
<dbReference type="PANTHER" id="PTHR30349">
    <property type="entry name" value="PHAGE INTEGRASE-RELATED"/>
    <property type="match status" value="1"/>
</dbReference>
<comment type="caution">
    <text evidence="5">The sequence shown here is derived from an EMBL/GenBank/DDBJ whole genome shotgun (WGS) entry which is preliminary data.</text>
</comment>
<feature type="domain" description="Tyr recombinase" evidence="4">
    <location>
        <begin position="154"/>
        <end position="320"/>
    </location>
</feature>
<sequence>MASIRKYGKQWRAEVARQGVRKSKIFASKVEAKDWAARQEYLILNGEQLASAALFGDVLDRYAREVSIGKRGARWEQLRIDLLRRDAVAQIQIGRLTAADIADWRDRRLKAVSAGTVRREMVLLGAVLTQARKEWGLISVSPMTDVRRPKEPEARDRRPSEDELSRLAHVAGADLANATARAYHAFLFAIETGMRAGEIVGLTWDCVDLDKRVVHLSRTKNGTARDVPLSSEALRLLGGLPRMPTVFGLRSDQLDALWRKIRTKAGIEDLHFHDSRHEAVTRLSRKLDVLSLARMIGHRDIRQLMTYYNESAADIARRLD</sequence>
<dbReference type="GO" id="GO:0015074">
    <property type="term" value="P:DNA integration"/>
    <property type="evidence" value="ECO:0007669"/>
    <property type="project" value="UniProtKB-KW"/>
</dbReference>
<dbReference type="Gene3D" id="1.10.443.10">
    <property type="entry name" value="Intergrase catalytic core"/>
    <property type="match status" value="1"/>
</dbReference>
<dbReference type="Pfam" id="PF00589">
    <property type="entry name" value="Phage_integrase"/>
    <property type="match status" value="1"/>
</dbReference>
<protein>
    <submittedName>
        <fullName evidence="5">Integrase</fullName>
    </submittedName>
</protein>
<dbReference type="PANTHER" id="PTHR30349:SF94">
    <property type="entry name" value="INTEGRASE_RECOMBINASE HI_1414-RELATED"/>
    <property type="match status" value="1"/>
</dbReference>
<dbReference type="CDD" id="cd00796">
    <property type="entry name" value="INT_Rci_Hp1_C"/>
    <property type="match status" value="1"/>
</dbReference>
<dbReference type="SUPFAM" id="SSF56349">
    <property type="entry name" value="DNA breaking-rejoining enzymes"/>
    <property type="match status" value="1"/>
</dbReference>
<dbReference type="Gene3D" id="1.10.150.130">
    <property type="match status" value="1"/>
</dbReference>
<dbReference type="InterPro" id="IPR010998">
    <property type="entry name" value="Integrase_recombinase_N"/>
</dbReference>
<dbReference type="InterPro" id="IPR050090">
    <property type="entry name" value="Tyrosine_recombinase_XerCD"/>
</dbReference>
<gene>
    <name evidence="5" type="ORF">GCM10011452_09610</name>
</gene>
<organism evidence="5 6">
    <name type="scientific">Gemmobacter lanyuensis</name>
    <dbReference type="NCBI Taxonomy" id="1054497"/>
    <lineage>
        <taxon>Bacteria</taxon>
        <taxon>Pseudomonadati</taxon>
        <taxon>Pseudomonadota</taxon>
        <taxon>Alphaproteobacteria</taxon>
        <taxon>Rhodobacterales</taxon>
        <taxon>Paracoccaceae</taxon>
        <taxon>Gemmobacter</taxon>
    </lineage>
</organism>
<dbReference type="InterPro" id="IPR011010">
    <property type="entry name" value="DNA_brk_join_enz"/>
</dbReference>
<evidence type="ECO:0000256" key="1">
    <source>
        <dbReference type="ARBA" id="ARBA00022908"/>
    </source>
</evidence>
<dbReference type="GO" id="GO:0006310">
    <property type="term" value="P:DNA recombination"/>
    <property type="evidence" value="ECO:0007669"/>
    <property type="project" value="UniProtKB-KW"/>
</dbReference>
<dbReference type="InterPro" id="IPR002104">
    <property type="entry name" value="Integrase_catalytic"/>
</dbReference>
<reference evidence="5" key="2">
    <citation type="submission" date="2020-09" db="EMBL/GenBank/DDBJ databases">
        <authorList>
            <person name="Sun Q."/>
            <person name="Kim S."/>
        </authorList>
    </citation>
    <scope>NUCLEOTIDE SEQUENCE</scope>
    <source>
        <strain evidence="5">KCTC 23714</strain>
    </source>
</reference>
<proteinExistence type="predicted"/>
<evidence type="ECO:0000313" key="5">
    <source>
        <dbReference type="EMBL" id="GGW24201.1"/>
    </source>
</evidence>
<dbReference type="Proteomes" id="UP000628984">
    <property type="component" value="Unassembled WGS sequence"/>
</dbReference>
<dbReference type="RefSeq" id="WP_189632648.1">
    <property type="nucleotide sequence ID" value="NZ_BMYQ01000001.1"/>
</dbReference>
<dbReference type="EMBL" id="BMYQ01000001">
    <property type="protein sequence ID" value="GGW24201.1"/>
    <property type="molecule type" value="Genomic_DNA"/>
</dbReference>
<dbReference type="GO" id="GO:0003677">
    <property type="term" value="F:DNA binding"/>
    <property type="evidence" value="ECO:0007669"/>
    <property type="project" value="UniProtKB-KW"/>
</dbReference>
<keyword evidence="6" id="KW-1185">Reference proteome</keyword>
<evidence type="ECO:0000256" key="3">
    <source>
        <dbReference type="ARBA" id="ARBA00023172"/>
    </source>
</evidence>
<dbReference type="PROSITE" id="PS51898">
    <property type="entry name" value="TYR_RECOMBINASE"/>
    <property type="match status" value="1"/>
</dbReference>
<keyword evidence="3" id="KW-0233">DNA recombination</keyword>
<dbReference type="InterPro" id="IPR013762">
    <property type="entry name" value="Integrase-like_cat_sf"/>
</dbReference>
<evidence type="ECO:0000256" key="2">
    <source>
        <dbReference type="ARBA" id="ARBA00023125"/>
    </source>
</evidence>
<evidence type="ECO:0000259" key="4">
    <source>
        <dbReference type="PROSITE" id="PS51898"/>
    </source>
</evidence>
<name>A0A918ING1_9RHOB</name>
<evidence type="ECO:0000313" key="6">
    <source>
        <dbReference type="Proteomes" id="UP000628984"/>
    </source>
</evidence>
<keyword evidence="2" id="KW-0238">DNA-binding</keyword>
<keyword evidence="1" id="KW-0229">DNA integration</keyword>